<dbReference type="eggNOG" id="COG0613">
    <property type="taxonomic scope" value="Bacteria"/>
</dbReference>
<dbReference type="EMBL" id="ACOM01000001">
    <property type="protein sequence ID" value="EEP56104.1"/>
    <property type="molecule type" value="Genomic_DNA"/>
</dbReference>
<evidence type="ECO:0000313" key="1">
    <source>
        <dbReference type="EMBL" id="EEP56104.1"/>
    </source>
</evidence>
<dbReference type="GO" id="GO:0035312">
    <property type="term" value="F:5'-3' DNA exonuclease activity"/>
    <property type="evidence" value="ECO:0007669"/>
    <property type="project" value="TreeGrafter"/>
</dbReference>
<dbReference type="Pfam" id="PF13263">
    <property type="entry name" value="PHP_C"/>
    <property type="match status" value="1"/>
</dbReference>
<dbReference type="HOGENOM" id="CLU_1101998_0_0_9"/>
<protein>
    <recommendedName>
        <fullName evidence="3">PHP domain protein</fullName>
    </recommendedName>
</protein>
<name>C4IBV0_CLOBU</name>
<dbReference type="InterPro" id="IPR052018">
    <property type="entry name" value="PHP_domain"/>
</dbReference>
<sequence>MMNIDFHVHGLLSKKSKFDEELFLQAIENAKENGLNAFVLCEHFNAKDIYSIQSYLRENYEYEYDRYIVNDFSVFIGMEIDIKNEGHVILCGNRDNIEEIRKNLEDYITKPNFIDFEELLDMGEKCECLMIGSHPYRETHKLYLQPKELLKRLHALDLNATDIHSRGLEIVENEVKNLSQELNISYVTGSDSHYPIQLGSVRTIFNKNISTVKELINLIRENKYKVEVSKAIDLKVFSAKITKQYIKEKIIELDNKKIDI</sequence>
<dbReference type="PANTHER" id="PTHR42924:SF3">
    <property type="entry name" value="POLYMERASE_HISTIDINOL PHOSPHATASE N-TERMINAL DOMAIN-CONTAINING PROTEIN"/>
    <property type="match status" value="1"/>
</dbReference>
<gene>
    <name evidence="1" type="ORF">CLP_0624</name>
</gene>
<keyword evidence="2" id="KW-1185">Reference proteome</keyword>
<organism evidence="1 2">
    <name type="scientific">Clostridium butyricum E4 str. BoNT E BL5262</name>
    <dbReference type="NCBI Taxonomy" id="632245"/>
    <lineage>
        <taxon>Bacteria</taxon>
        <taxon>Bacillati</taxon>
        <taxon>Bacillota</taxon>
        <taxon>Clostridia</taxon>
        <taxon>Eubacteriales</taxon>
        <taxon>Clostridiaceae</taxon>
        <taxon>Clostridium</taxon>
    </lineage>
</organism>
<proteinExistence type="predicted"/>
<dbReference type="Proteomes" id="UP000003081">
    <property type="component" value="Unassembled WGS sequence"/>
</dbReference>
<evidence type="ECO:0008006" key="3">
    <source>
        <dbReference type="Google" id="ProtNLM"/>
    </source>
</evidence>
<comment type="caution">
    <text evidence="1">The sequence shown here is derived from an EMBL/GenBank/DDBJ whole genome shotgun (WGS) entry which is preliminary data.</text>
</comment>
<evidence type="ECO:0000313" key="2">
    <source>
        <dbReference type="Proteomes" id="UP000003081"/>
    </source>
</evidence>
<dbReference type="Gene3D" id="3.20.20.140">
    <property type="entry name" value="Metal-dependent hydrolases"/>
    <property type="match status" value="1"/>
</dbReference>
<dbReference type="PANTHER" id="PTHR42924">
    <property type="entry name" value="EXONUCLEASE"/>
    <property type="match status" value="1"/>
</dbReference>
<reference evidence="1 2" key="1">
    <citation type="submission" date="2009-08" db="EMBL/GenBank/DDBJ databases">
        <authorList>
            <person name="Shrivastava S."/>
            <person name="Brinkac L.B."/>
            <person name="Brown J.L."/>
            <person name="Bruce D.B."/>
            <person name="Detter C."/>
            <person name="Green L.D."/>
            <person name="Munk C.A."/>
            <person name="Rogers Y.C."/>
            <person name="Tapia R."/>
            <person name="Sims D.R."/>
            <person name="Smith L.A."/>
            <person name="Smith T.J."/>
            <person name="Sutton G."/>
            <person name="Brettin T."/>
        </authorList>
    </citation>
    <scope>NUCLEOTIDE SEQUENCE [LARGE SCALE GENOMIC DNA]</scope>
    <source>
        <strain evidence="2">E4 str. BoNT E BL5262</strain>
    </source>
</reference>
<dbReference type="SUPFAM" id="SSF89550">
    <property type="entry name" value="PHP domain-like"/>
    <property type="match status" value="1"/>
</dbReference>
<dbReference type="STRING" id="1492.ATN24_18135"/>
<accession>C4IBV0</accession>
<dbReference type="GO" id="GO:0004534">
    <property type="term" value="F:5'-3' RNA exonuclease activity"/>
    <property type="evidence" value="ECO:0007669"/>
    <property type="project" value="TreeGrafter"/>
</dbReference>
<dbReference type="InterPro" id="IPR016195">
    <property type="entry name" value="Pol/histidinol_Pase-like"/>
</dbReference>
<dbReference type="AlphaFoldDB" id="C4IBV0"/>